<evidence type="ECO:0000313" key="1">
    <source>
        <dbReference type="EMBL" id="QBN85158.1"/>
    </source>
</evidence>
<keyword evidence="2" id="KW-1185">Reference proteome</keyword>
<dbReference type="GeneID" id="80531884"/>
<protein>
    <submittedName>
        <fullName evidence="1">Tegument protein UL37-like protein</fullName>
    </submittedName>
</protein>
<reference evidence="1" key="1">
    <citation type="submission" date="2018-06" db="EMBL/GenBank/DDBJ databases">
        <title>Metagenomic Sequencing for Combined Detection of RNA and DNA Viruses in Respiratory Samples From Pediatric Patients.</title>
        <authorList>
            <person name="van Boheemen S."/>
            <person name="van Rijn-Klink A.L."/>
            <person name="Pappas N."/>
            <person name="Carbo E.C."/>
            <person name="van 't Hof P."/>
            <person name="Vorderman R.H.P."/>
            <person name="Mei H."/>
            <person name="Claas E.C.J."/>
            <person name="Kroes A.C.M."/>
            <person name="de Vries J.J.C."/>
        </authorList>
    </citation>
    <scope>NUCLEOTIDE SEQUENCE [LARGE SCALE GENOMIC DNA]</scope>
</reference>
<dbReference type="RefSeq" id="YP_010794869.1">
    <property type="nucleotide sequence ID" value="NC_075562.1"/>
</dbReference>
<gene>
    <name evidence="1" type="primary">UL37</name>
</gene>
<dbReference type="KEGG" id="vg:80531884"/>
<dbReference type="Pfam" id="PF03970">
    <property type="entry name" value="Herpes_UL37_1"/>
    <property type="match status" value="1"/>
</dbReference>
<name>A0A482F610_9ALPH</name>
<evidence type="ECO:0000313" key="2">
    <source>
        <dbReference type="Proteomes" id="UP000326297"/>
    </source>
</evidence>
<dbReference type="Proteomes" id="UP000326297">
    <property type="component" value="Segment"/>
</dbReference>
<sequence>MEISNSIVSIFEPLKKIMENKPEKLTPEKILKTQSIISEFFLSTDTITVEEALVSWNVLHDLACNTYTVTKTSESAVLAENLSGLLLWKLQHDWSKNITNELSNLSKLLENFNSEKSISKITSSGLRTSARFGPSNMYRLVGEWIEIFRNVFFNIHDKNPDNMLDTQLVESLDIFFDPLIGKKFEILYDMPFVQEGLRIVSNSVNWILPFSAIIKRTREQTLTPLTRSLYIIALVDEYFINGNNQNSKSLLTHQFKKNMQYIDEKVFIPLNKVNLSPKTSNEVRISSALAYQDPFVTTSKPGTISIQLNSNPDIFGQEQFLTFGSMFIHINALIKLLTSTDGSMDSIKLRVNENAAGIWETIQSSTTPFQVVDTLIGAGFTPIYCGILEGVVVDQFSKIKNVDLSTNEKNTLNDIQQLIGCIAIVGGLVFKLLQNYGYGLDYIKFYTSTLSELEPVYGELLNSLGLPYGGVEQTIRHCIAPKPRIRFIEATRAALVEELNIVEERIFPGGFTHSAAREALLTWFDFRSKDLWGIQIPTDNTNENVLSPVNISVNSEEELIEAATRISYPSMDDVKQQILIDPSFAPYLITVVLSDALSALANARFTTNSISNVIRVLIWARNYGTGAIANLDGYRTKLTAIIASLAIFLKSNTPTPTITHSNNIKSLMWDLHSVIVSSNSLIPNKAKMVIFERPTPKNSLFLSGLYSTAIHRRLDGLVLNTSSLAESIVFSTVAILKLMKMLKRFFSCKFLANSEQHVITIYSQVPNTPAFGTWRLTDLVDSIRSVYDEINTHRSDIRSDVTSLKGYITKSTEALQESESLTKQVEGSDFEPLFKKLLSTHTKLSRLQTALLIKSGKFLSGPEIPGLKHVSIFLKRWGSISSSYNKTTSNIVADDTILSLASNVRHIWDEIQRDRENAPPPPQFKRNLLEAAVNKILGSYSEVLDDNHSTIFLTSKANISSWGDVNMETLHKRVSIPGDIDFTYDDDSVLKETWLTQEDLMIEVDSIFNTNT</sequence>
<organism evidence="1 2">
    <name type="scientific">Phocid alphaherpesvirus 1</name>
    <dbReference type="NCBI Taxonomy" id="47418"/>
    <lineage>
        <taxon>Viruses</taxon>
        <taxon>Duplodnaviria</taxon>
        <taxon>Heunggongvirae</taxon>
        <taxon>Peploviricota</taxon>
        <taxon>Herviviricetes</taxon>
        <taxon>Herpesvirales</taxon>
        <taxon>Orthoherpesviridae</taxon>
        <taxon>Alphaherpesvirinae</taxon>
        <taxon>Varicellovirus</taxon>
        <taxon>Varicellovirus phocidalpha1</taxon>
    </lineage>
</organism>
<accession>A0A482F610</accession>
<proteinExistence type="predicted"/>
<dbReference type="EMBL" id="MH509440">
    <property type="protein sequence ID" value="QBN85158.1"/>
    <property type="molecule type" value="Genomic_DNA"/>
</dbReference>
<dbReference type="GO" id="GO:0019068">
    <property type="term" value="P:virion assembly"/>
    <property type="evidence" value="ECO:0007669"/>
    <property type="project" value="InterPro"/>
</dbReference>
<dbReference type="InterPro" id="IPR005655">
    <property type="entry name" value="Herpes_UL37"/>
</dbReference>